<evidence type="ECO:0000313" key="14">
    <source>
        <dbReference type="Proteomes" id="UP000471640"/>
    </source>
</evidence>
<keyword evidence="6 11" id="KW-0133">Cell shape</keyword>
<evidence type="ECO:0000256" key="1">
    <source>
        <dbReference type="ARBA" id="ARBA00022475"/>
    </source>
</evidence>
<dbReference type="AlphaFoldDB" id="A0A6P1E1U3"/>
<dbReference type="GO" id="GO:0005886">
    <property type="term" value="C:plasma membrane"/>
    <property type="evidence" value="ECO:0007669"/>
    <property type="project" value="UniProtKB-SubCell"/>
</dbReference>
<evidence type="ECO:0000256" key="3">
    <source>
        <dbReference type="ARBA" id="ARBA00022676"/>
    </source>
</evidence>
<evidence type="ECO:0000256" key="8">
    <source>
        <dbReference type="ARBA" id="ARBA00022989"/>
    </source>
</evidence>
<comment type="function">
    <text evidence="11">Peptidoglycan polymerase that catalyzes glycan chain elongation from lipid-linked precursors.</text>
</comment>
<dbReference type="EMBL" id="JAAIJR010000064">
    <property type="protein sequence ID" value="NEX21685.1"/>
    <property type="molecule type" value="Genomic_DNA"/>
</dbReference>
<comment type="similarity">
    <text evidence="11">Belongs to the glycosyltransferase 51 family.</text>
</comment>
<keyword evidence="10 11" id="KW-0961">Cell wall biogenesis/degradation</keyword>
<dbReference type="HAMAP" id="MF_00766">
    <property type="entry name" value="PGT_MtgA"/>
    <property type="match status" value="1"/>
</dbReference>
<evidence type="ECO:0000256" key="4">
    <source>
        <dbReference type="ARBA" id="ARBA00022679"/>
    </source>
</evidence>
<keyword evidence="1 11" id="KW-1003">Cell membrane</keyword>
<evidence type="ECO:0000256" key="10">
    <source>
        <dbReference type="ARBA" id="ARBA00023316"/>
    </source>
</evidence>
<evidence type="ECO:0000256" key="11">
    <source>
        <dbReference type="HAMAP-Rule" id="MF_00766"/>
    </source>
</evidence>
<keyword evidence="3 11" id="KW-0328">Glycosyltransferase</keyword>
<dbReference type="InterPro" id="IPR011812">
    <property type="entry name" value="Pep_trsgly"/>
</dbReference>
<dbReference type="InterPro" id="IPR001264">
    <property type="entry name" value="Glyco_trans_51"/>
</dbReference>
<dbReference type="GO" id="GO:0009252">
    <property type="term" value="P:peptidoglycan biosynthetic process"/>
    <property type="evidence" value="ECO:0007669"/>
    <property type="project" value="UniProtKB-UniRule"/>
</dbReference>
<evidence type="ECO:0000256" key="2">
    <source>
        <dbReference type="ARBA" id="ARBA00022519"/>
    </source>
</evidence>
<accession>A0A6P1E1U3</accession>
<dbReference type="GO" id="GO:0008360">
    <property type="term" value="P:regulation of cell shape"/>
    <property type="evidence" value="ECO:0007669"/>
    <property type="project" value="UniProtKB-KW"/>
</dbReference>
<evidence type="ECO:0000256" key="6">
    <source>
        <dbReference type="ARBA" id="ARBA00022960"/>
    </source>
</evidence>
<comment type="subcellular location">
    <subcellularLocation>
        <location evidence="11">Cell inner membrane</location>
        <topology evidence="11">Single-pass membrane protein</topology>
    </subcellularLocation>
</comment>
<evidence type="ECO:0000259" key="12">
    <source>
        <dbReference type="Pfam" id="PF00912"/>
    </source>
</evidence>
<dbReference type="EC" id="2.4.99.28" evidence="11"/>
<dbReference type="UniPathway" id="UPA00219"/>
<evidence type="ECO:0000313" key="13">
    <source>
        <dbReference type="EMBL" id="NEX21685.1"/>
    </source>
</evidence>
<protein>
    <recommendedName>
        <fullName evidence="11">Biosynthetic peptidoglycan transglycosylase</fullName>
        <ecNumber evidence="11">2.4.99.28</ecNumber>
    </recommendedName>
    <alternativeName>
        <fullName evidence="11">Glycan polymerase</fullName>
    </alternativeName>
    <alternativeName>
        <fullName evidence="11">Peptidoglycan glycosyltransferase MtgA</fullName>
        <shortName evidence="11">PGT</shortName>
    </alternativeName>
</protein>
<dbReference type="PANTHER" id="PTHR30400">
    <property type="entry name" value="MONOFUNCTIONAL BIOSYNTHETIC PEPTIDOGLYCAN TRANSGLYCOSYLASE"/>
    <property type="match status" value="1"/>
</dbReference>
<comment type="pathway">
    <text evidence="11">Cell wall biogenesis; peptidoglycan biosynthesis.</text>
</comment>
<dbReference type="PANTHER" id="PTHR30400:SF0">
    <property type="entry name" value="BIOSYNTHETIC PEPTIDOGLYCAN TRANSGLYCOSYLASE"/>
    <property type="match status" value="1"/>
</dbReference>
<sequence length="242" mass="27360">MSSGRRKGSRLLRWTLRVLLGFVLLSLGLVALFRWVDPPMSAVMLQHWAAARLGEKAPPYVYHEWVDWERIPGEVALAVLAAEDQRFPTHRGFDFIELRKAVEAYQEGGHLRGASTISQQTAKNLFLWSGRDVVRKGLEAWLTLLMETLWPKERILEVYLNIAQLGPDTYGVGAASWRFFDRPVDGIEPQQAALMAAVLPNPEIYQLANPTAKVRRRAARIAQQMRSLGGIGYLKKLSPRES</sequence>
<dbReference type="GO" id="GO:0071555">
    <property type="term" value="P:cell wall organization"/>
    <property type="evidence" value="ECO:0007669"/>
    <property type="project" value="UniProtKB-KW"/>
</dbReference>
<dbReference type="SUPFAM" id="SSF53955">
    <property type="entry name" value="Lysozyme-like"/>
    <property type="match status" value="1"/>
</dbReference>
<dbReference type="GO" id="GO:0016763">
    <property type="term" value="F:pentosyltransferase activity"/>
    <property type="evidence" value="ECO:0007669"/>
    <property type="project" value="InterPro"/>
</dbReference>
<feature type="domain" description="Glycosyl transferase family 51" evidence="12">
    <location>
        <begin position="61"/>
        <end position="225"/>
    </location>
</feature>
<dbReference type="RefSeq" id="WP_164654789.1">
    <property type="nucleotide sequence ID" value="NZ_JAAIJR010000064.1"/>
</dbReference>
<dbReference type="GO" id="GO:0008955">
    <property type="term" value="F:peptidoglycan glycosyltransferase activity"/>
    <property type="evidence" value="ECO:0007669"/>
    <property type="project" value="UniProtKB-UniRule"/>
</dbReference>
<evidence type="ECO:0000256" key="9">
    <source>
        <dbReference type="ARBA" id="ARBA00023136"/>
    </source>
</evidence>
<keyword evidence="14" id="KW-1185">Reference proteome</keyword>
<keyword evidence="4 11" id="KW-0808">Transferase</keyword>
<evidence type="ECO:0000256" key="5">
    <source>
        <dbReference type="ARBA" id="ARBA00022692"/>
    </source>
</evidence>
<name>A0A6P1E1U3_9GAMM</name>
<keyword evidence="9 11" id="KW-0472">Membrane</keyword>
<dbReference type="NCBIfam" id="TIGR02070">
    <property type="entry name" value="mono_pep_trsgly"/>
    <property type="match status" value="1"/>
</dbReference>
<keyword evidence="2 11" id="KW-0997">Cell inner membrane</keyword>
<reference evidence="13 14" key="2">
    <citation type="submission" date="2020-02" db="EMBL/GenBank/DDBJ databases">
        <title>Genome sequences of Thiorhodococcus mannitoliphagus and Thiorhodococcus minor, purple sulfur photosynthetic bacteria in the gammaproteobacterial family, Chromatiaceae.</title>
        <authorList>
            <person name="Aviles F.A."/>
            <person name="Meyer T.E."/>
            <person name="Kyndt J.A."/>
        </authorList>
    </citation>
    <scope>NUCLEOTIDE SEQUENCE [LARGE SCALE GENOMIC DNA]</scope>
    <source>
        <strain evidence="13 14">DSM 18266</strain>
    </source>
</reference>
<dbReference type="Proteomes" id="UP000471640">
    <property type="component" value="Unassembled WGS sequence"/>
</dbReference>
<dbReference type="Gene3D" id="1.10.3810.10">
    <property type="entry name" value="Biosynthetic peptidoglycan transglycosylase-like"/>
    <property type="match status" value="1"/>
</dbReference>
<evidence type="ECO:0000256" key="7">
    <source>
        <dbReference type="ARBA" id="ARBA00022984"/>
    </source>
</evidence>
<dbReference type="Pfam" id="PF00912">
    <property type="entry name" value="Transgly"/>
    <property type="match status" value="1"/>
</dbReference>
<dbReference type="GO" id="GO:0009274">
    <property type="term" value="C:peptidoglycan-based cell wall"/>
    <property type="evidence" value="ECO:0007669"/>
    <property type="project" value="InterPro"/>
</dbReference>
<dbReference type="InterPro" id="IPR023346">
    <property type="entry name" value="Lysozyme-like_dom_sf"/>
</dbReference>
<comment type="catalytic activity">
    <reaction evidence="11">
        <text>[GlcNAc-(1-&gt;4)-Mur2Ac(oyl-L-Ala-gamma-D-Glu-L-Lys-D-Ala-D-Ala)](n)-di-trans,octa-cis-undecaprenyl diphosphate + beta-D-GlcNAc-(1-&gt;4)-Mur2Ac(oyl-L-Ala-gamma-D-Glu-L-Lys-D-Ala-D-Ala)-di-trans,octa-cis-undecaprenyl diphosphate = [GlcNAc-(1-&gt;4)-Mur2Ac(oyl-L-Ala-gamma-D-Glu-L-Lys-D-Ala-D-Ala)](n+1)-di-trans,octa-cis-undecaprenyl diphosphate + di-trans,octa-cis-undecaprenyl diphosphate + H(+)</text>
        <dbReference type="Rhea" id="RHEA:23708"/>
        <dbReference type="Rhea" id="RHEA-COMP:9602"/>
        <dbReference type="Rhea" id="RHEA-COMP:9603"/>
        <dbReference type="ChEBI" id="CHEBI:15378"/>
        <dbReference type="ChEBI" id="CHEBI:58405"/>
        <dbReference type="ChEBI" id="CHEBI:60033"/>
        <dbReference type="ChEBI" id="CHEBI:78435"/>
        <dbReference type="EC" id="2.4.99.28"/>
    </reaction>
</comment>
<keyword evidence="5 11" id="KW-0812">Transmembrane</keyword>
<proteinExistence type="inferred from homology"/>
<gene>
    <name evidence="11 13" type="primary">mtgA</name>
    <name evidence="13" type="ORF">G3480_15425</name>
</gene>
<keyword evidence="8 11" id="KW-1133">Transmembrane helix</keyword>
<comment type="caution">
    <text evidence="13">The sequence shown here is derived from an EMBL/GenBank/DDBJ whole genome shotgun (WGS) entry which is preliminary data.</text>
</comment>
<reference evidence="14" key="1">
    <citation type="journal article" date="2020" name="Microbiol. Resour. Announc.">
        <title>Draft Genome Sequences of Thiorhodococcus mannitoliphagus and Thiorhodococcus minor, Purple Sulfur Photosynthetic Bacteria in the Gammaproteobacterial Family Chromatiaceae.</title>
        <authorList>
            <person name="Aviles F.A."/>
            <person name="Meyer T.E."/>
            <person name="Kyndt J.A."/>
        </authorList>
    </citation>
    <scope>NUCLEOTIDE SEQUENCE [LARGE SCALE GENOMIC DNA]</scope>
    <source>
        <strain evidence="14">DSM 18266</strain>
    </source>
</reference>
<dbReference type="InterPro" id="IPR036950">
    <property type="entry name" value="PBP_transglycosylase"/>
</dbReference>
<organism evidence="13 14">
    <name type="scientific">Thiorhodococcus mannitoliphagus</name>
    <dbReference type="NCBI Taxonomy" id="329406"/>
    <lineage>
        <taxon>Bacteria</taxon>
        <taxon>Pseudomonadati</taxon>
        <taxon>Pseudomonadota</taxon>
        <taxon>Gammaproteobacteria</taxon>
        <taxon>Chromatiales</taxon>
        <taxon>Chromatiaceae</taxon>
        <taxon>Thiorhodococcus</taxon>
    </lineage>
</organism>
<keyword evidence="7 11" id="KW-0573">Peptidoglycan synthesis</keyword>